<dbReference type="GO" id="GO:0032993">
    <property type="term" value="C:protein-DNA complex"/>
    <property type="evidence" value="ECO:0007669"/>
    <property type="project" value="TreeGrafter"/>
</dbReference>
<dbReference type="SMART" id="SM00862">
    <property type="entry name" value="Trans_reg_C"/>
    <property type="match status" value="1"/>
</dbReference>
<dbReference type="InterPro" id="IPR016032">
    <property type="entry name" value="Sig_transdc_resp-reg_C-effctor"/>
</dbReference>
<dbReference type="InterPro" id="IPR011006">
    <property type="entry name" value="CheY-like_superfamily"/>
</dbReference>
<reference evidence="12 13" key="1">
    <citation type="submission" date="2020-01" db="EMBL/GenBank/DDBJ databases">
        <title>Genome analysis of Anaerocolumna sp. CBA3638.</title>
        <authorList>
            <person name="Kim J."/>
            <person name="Roh S.W."/>
        </authorList>
    </citation>
    <scope>NUCLEOTIDE SEQUENCE [LARGE SCALE GENOMIC DNA]</scope>
    <source>
        <strain evidence="12 13">CBA3638</strain>
    </source>
</reference>
<sequence length="240" mass="27112">MGNDSKRILVVEDEIKIVEFIESYLLNSGYEVLKAANGREALRLFGQKEIDLILLDLMLPDISGEEICKEIRKTSKVPIIMLTAKSSDESIINGLDIGADDYMTKPFSPRQMIARVNALLRRSTAEEASVEILSFHQGDLVINSTDYTVKKAGKVTYLTPSEYKILITLAKRPNKVFTREELINAAFDGDYFGYDRTIDSHIKNLRAKIEDNPKECTYILTIRGIGYRFGGDLAEIHLKK</sequence>
<dbReference type="KEGG" id="anr:Ana3638_06965"/>
<dbReference type="GO" id="GO:0006355">
    <property type="term" value="P:regulation of DNA-templated transcription"/>
    <property type="evidence" value="ECO:0007669"/>
    <property type="project" value="InterPro"/>
</dbReference>
<proteinExistence type="predicted"/>
<dbReference type="Gene3D" id="3.40.50.2300">
    <property type="match status" value="1"/>
</dbReference>
<dbReference type="SUPFAM" id="SSF52172">
    <property type="entry name" value="CheY-like"/>
    <property type="match status" value="1"/>
</dbReference>
<keyword evidence="5 9" id="KW-0238">DNA-binding</keyword>
<feature type="domain" description="Response regulatory" evidence="10">
    <location>
        <begin position="7"/>
        <end position="120"/>
    </location>
</feature>
<dbReference type="GO" id="GO:0000156">
    <property type="term" value="F:phosphorelay response regulator activity"/>
    <property type="evidence" value="ECO:0007669"/>
    <property type="project" value="TreeGrafter"/>
</dbReference>
<keyword evidence="3" id="KW-0902">Two-component regulatory system</keyword>
<dbReference type="FunFam" id="1.10.10.10:FF:000018">
    <property type="entry name" value="DNA-binding response regulator ResD"/>
    <property type="match status" value="1"/>
</dbReference>
<dbReference type="CDD" id="cd00383">
    <property type="entry name" value="trans_reg_C"/>
    <property type="match status" value="1"/>
</dbReference>
<feature type="domain" description="OmpR/PhoB-type" evidence="11">
    <location>
        <begin position="130"/>
        <end position="231"/>
    </location>
</feature>
<dbReference type="PANTHER" id="PTHR48111">
    <property type="entry name" value="REGULATOR OF RPOS"/>
    <property type="match status" value="1"/>
</dbReference>
<dbReference type="PANTHER" id="PTHR48111:SF73">
    <property type="entry name" value="ALKALINE PHOSPHATASE SYNTHESIS TRANSCRIPTIONAL REGULATORY PROTEIN PHOP"/>
    <property type="match status" value="1"/>
</dbReference>
<dbReference type="FunFam" id="3.40.50.2300:FF:000001">
    <property type="entry name" value="DNA-binding response regulator PhoB"/>
    <property type="match status" value="1"/>
</dbReference>
<dbReference type="Proteomes" id="UP000464314">
    <property type="component" value="Chromosome"/>
</dbReference>
<evidence type="ECO:0000256" key="4">
    <source>
        <dbReference type="ARBA" id="ARBA00023015"/>
    </source>
</evidence>
<dbReference type="Gene3D" id="6.10.250.690">
    <property type="match status" value="1"/>
</dbReference>
<evidence type="ECO:0000256" key="1">
    <source>
        <dbReference type="ARBA" id="ARBA00018672"/>
    </source>
</evidence>
<evidence type="ECO:0000259" key="11">
    <source>
        <dbReference type="PROSITE" id="PS51755"/>
    </source>
</evidence>
<dbReference type="GO" id="GO:0000976">
    <property type="term" value="F:transcription cis-regulatory region binding"/>
    <property type="evidence" value="ECO:0007669"/>
    <property type="project" value="TreeGrafter"/>
</dbReference>
<dbReference type="EMBL" id="CP048000">
    <property type="protein sequence ID" value="QHQ60540.1"/>
    <property type="molecule type" value="Genomic_DNA"/>
</dbReference>
<dbReference type="RefSeq" id="WP_161837376.1">
    <property type="nucleotide sequence ID" value="NZ_CP048000.1"/>
</dbReference>
<dbReference type="InterPro" id="IPR039420">
    <property type="entry name" value="WalR-like"/>
</dbReference>
<keyword evidence="13" id="KW-1185">Reference proteome</keyword>
<evidence type="ECO:0000313" key="12">
    <source>
        <dbReference type="EMBL" id="QHQ60540.1"/>
    </source>
</evidence>
<dbReference type="GO" id="GO:0005829">
    <property type="term" value="C:cytosol"/>
    <property type="evidence" value="ECO:0007669"/>
    <property type="project" value="TreeGrafter"/>
</dbReference>
<evidence type="ECO:0000256" key="6">
    <source>
        <dbReference type="ARBA" id="ARBA00023163"/>
    </source>
</evidence>
<evidence type="ECO:0000256" key="7">
    <source>
        <dbReference type="ARBA" id="ARBA00024867"/>
    </source>
</evidence>
<organism evidence="12 13">
    <name type="scientific">Anaerocolumna sedimenticola</name>
    <dbReference type="NCBI Taxonomy" id="2696063"/>
    <lineage>
        <taxon>Bacteria</taxon>
        <taxon>Bacillati</taxon>
        <taxon>Bacillota</taxon>
        <taxon>Clostridia</taxon>
        <taxon>Lachnospirales</taxon>
        <taxon>Lachnospiraceae</taxon>
        <taxon>Anaerocolumna</taxon>
    </lineage>
</organism>
<dbReference type="PROSITE" id="PS50110">
    <property type="entry name" value="RESPONSE_REGULATORY"/>
    <property type="match status" value="1"/>
</dbReference>
<evidence type="ECO:0000313" key="13">
    <source>
        <dbReference type="Proteomes" id="UP000464314"/>
    </source>
</evidence>
<dbReference type="Pfam" id="PF00072">
    <property type="entry name" value="Response_reg"/>
    <property type="match status" value="1"/>
</dbReference>
<evidence type="ECO:0000256" key="5">
    <source>
        <dbReference type="ARBA" id="ARBA00023125"/>
    </source>
</evidence>
<evidence type="ECO:0000256" key="9">
    <source>
        <dbReference type="PROSITE-ProRule" id="PRU01091"/>
    </source>
</evidence>
<dbReference type="InterPro" id="IPR001789">
    <property type="entry name" value="Sig_transdc_resp-reg_receiver"/>
</dbReference>
<feature type="modified residue" description="4-aspartylphosphate" evidence="8">
    <location>
        <position position="56"/>
    </location>
</feature>
<protein>
    <recommendedName>
        <fullName evidence="1">Stage 0 sporulation protein A homolog</fullName>
    </recommendedName>
</protein>
<dbReference type="SUPFAM" id="SSF46894">
    <property type="entry name" value="C-terminal effector domain of the bipartite response regulators"/>
    <property type="match status" value="1"/>
</dbReference>
<evidence type="ECO:0000256" key="2">
    <source>
        <dbReference type="ARBA" id="ARBA00022553"/>
    </source>
</evidence>
<gene>
    <name evidence="12" type="ORF">Ana3638_06965</name>
</gene>
<accession>A0A6P1TH40</accession>
<dbReference type="InterPro" id="IPR036388">
    <property type="entry name" value="WH-like_DNA-bd_sf"/>
</dbReference>
<evidence type="ECO:0000256" key="8">
    <source>
        <dbReference type="PROSITE-ProRule" id="PRU00169"/>
    </source>
</evidence>
<feature type="DNA-binding region" description="OmpR/PhoB-type" evidence="9">
    <location>
        <begin position="130"/>
        <end position="231"/>
    </location>
</feature>
<dbReference type="Gene3D" id="1.10.10.10">
    <property type="entry name" value="Winged helix-like DNA-binding domain superfamily/Winged helix DNA-binding domain"/>
    <property type="match status" value="1"/>
</dbReference>
<dbReference type="Pfam" id="PF00486">
    <property type="entry name" value="Trans_reg_C"/>
    <property type="match status" value="1"/>
</dbReference>
<evidence type="ECO:0000256" key="3">
    <source>
        <dbReference type="ARBA" id="ARBA00023012"/>
    </source>
</evidence>
<dbReference type="InterPro" id="IPR001867">
    <property type="entry name" value="OmpR/PhoB-type_DNA-bd"/>
</dbReference>
<dbReference type="SMART" id="SM00448">
    <property type="entry name" value="REC"/>
    <property type="match status" value="1"/>
</dbReference>
<name>A0A6P1TH40_9FIRM</name>
<dbReference type="AlphaFoldDB" id="A0A6P1TH40"/>
<evidence type="ECO:0000259" key="10">
    <source>
        <dbReference type="PROSITE" id="PS50110"/>
    </source>
</evidence>
<comment type="function">
    <text evidence="7">May play the central regulatory role in sporulation. It may be an element of the effector pathway responsible for the activation of sporulation genes in response to nutritional stress. Spo0A may act in concert with spo0H (a sigma factor) to control the expression of some genes that are critical to the sporulation process.</text>
</comment>
<keyword evidence="4" id="KW-0805">Transcription regulation</keyword>
<keyword evidence="6" id="KW-0804">Transcription</keyword>
<keyword evidence="2 8" id="KW-0597">Phosphoprotein</keyword>
<dbReference type="PROSITE" id="PS51755">
    <property type="entry name" value="OMPR_PHOB"/>
    <property type="match status" value="1"/>
</dbReference>